<dbReference type="AlphaFoldDB" id="A0A0E9PEY0"/>
<sequence>MNISKLFYPSSGAHSKAIRKPTCKRSKICSCSL</sequence>
<accession>A0A0E9PEY0</accession>
<protein>
    <submittedName>
        <fullName evidence="1">Uncharacterized protein</fullName>
    </submittedName>
</protein>
<name>A0A0E9PEY0_ANGAN</name>
<dbReference type="EMBL" id="GBXM01105386">
    <property type="protein sequence ID" value="JAH03191.1"/>
    <property type="molecule type" value="Transcribed_RNA"/>
</dbReference>
<reference evidence="1" key="2">
    <citation type="journal article" date="2015" name="Fish Shellfish Immunol.">
        <title>Early steps in the European eel (Anguilla anguilla)-Vibrio vulnificus interaction in the gills: Role of the RtxA13 toxin.</title>
        <authorList>
            <person name="Callol A."/>
            <person name="Pajuelo D."/>
            <person name="Ebbesson L."/>
            <person name="Teles M."/>
            <person name="MacKenzie S."/>
            <person name="Amaro C."/>
        </authorList>
    </citation>
    <scope>NUCLEOTIDE SEQUENCE</scope>
</reference>
<proteinExistence type="predicted"/>
<organism evidence="1">
    <name type="scientific">Anguilla anguilla</name>
    <name type="common">European freshwater eel</name>
    <name type="synonym">Muraena anguilla</name>
    <dbReference type="NCBI Taxonomy" id="7936"/>
    <lineage>
        <taxon>Eukaryota</taxon>
        <taxon>Metazoa</taxon>
        <taxon>Chordata</taxon>
        <taxon>Craniata</taxon>
        <taxon>Vertebrata</taxon>
        <taxon>Euteleostomi</taxon>
        <taxon>Actinopterygii</taxon>
        <taxon>Neopterygii</taxon>
        <taxon>Teleostei</taxon>
        <taxon>Anguilliformes</taxon>
        <taxon>Anguillidae</taxon>
        <taxon>Anguilla</taxon>
    </lineage>
</organism>
<reference evidence="1" key="1">
    <citation type="submission" date="2014-11" db="EMBL/GenBank/DDBJ databases">
        <authorList>
            <person name="Amaro Gonzalez C."/>
        </authorList>
    </citation>
    <scope>NUCLEOTIDE SEQUENCE</scope>
</reference>
<evidence type="ECO:0000313" key="1">
    <source>
        <dbReference type="EMBL" id="JAH03191.1"/>
    </source>
</evidence>